<dbReference type="AlphaFoldDB" id="A0AAE3IGQ3"/>
<accession>A0AAE3IGQ3</accession>
<dbReference type="Proteomes" id="UP001209746">
    <property type="component" value="Unassembled WGS sequence"/>
</dbReference>
<dbReference type="PIRSF" id="PIRSF006380">
    <property type="entry name" value="UCP006380"/>
    <property type="match status" value="1"/>
</dbReference>
<evidence type="ECO:0000313" key="4">
    <source>
        <dbReference type="Proteomes" id="UP001208186"/>
    </source>
</evidence>
<protein>
    <recommendedName>
        <fullName evidence="1">UPF0215 protein OB914_15495</fullName>
    </recommendedName>
</protein>
<comment type="caution">
    <text evidence="3">The sequence shown here is derived from an EMBL/GenBank/DDBJ whole genome shotgun (WGS) entry which is preliminary data.</text>
</comment>
<dbReference type="Gene3D" id="3.30.2170.10">
    <property type="entry name" value="archaeoglobus fulgidus dsm 4304 superfamily"/>
    <property type="match status" value="1"/>
</dbReference>
<dbReference type="Proteomes" id="UP001208186">
    <property type="component" value="Unassembled WGS sequence"/>
</dbReference>
<reference evidence="3" key="1">
    <citation type="submission" date="2023-02" db="EMBL/GenBank/DDBJ databases">
        <title>Enrichment on poylsaccharides allowed isolation of novel metabolic and taxonomic groups of Haloarchaea.</title>
        <authorList>
            <person name="Sorokin D.Y."/>
            <person name="Elcheninov A.G."/>
            <person name="Khizhniak T.V."/>
            <person name="Kolganova T.V."/>
            <person name="Kublanov I.V."/>
        </authorList>
    </citation>
    <scope>NUCLEOTIDE SEQUENCE</scope>
    <source>
        <strain evidence="2 4">HArc-curdl5-1</strain>
        <strain evidence="3">HArc-curdl7</strain>
    </source>
</reference>
<dbReference type="RefSeq" id="WP_315910123.1">
    <property type="nucleotide sequence ID" value="NZ_JAOPKC010000026.1"/>
</dbReference>
<gene>
    <name evidence="3" type="ORF">OB914_15495</name>
    <name evidence="2" type="ORF">OB916_15090</name>
</gene>
<sequence length="185" mass="20190">MKPGVRALGVAESYREDTSTLAGAVVRADRVVDGFVFEQCTVGGSDATASVIELIERLDRPDVRHVLLAGIAPAWYNLLDLHAIAEAVERPVLSVSFEESGGLEPALRDAFDGEALARRLETYRDQPPRRAVDLDDETVYVRAVGCSAEDAERVVRAFTPEGGRPEPLRVAREAARAADVFRRES</sequence>
<dbReference type="Pfam" id="PF01949">
    <property type="entry name" value="Endo_dU"/>
    <property type="match status" value="1"/>
</dbReference>
<evidence type="ECO:0000256" key="1">
    <source>
        <dbReference type="HAMAP-Rule" id="MF_00582"/>
    </source>
</evidence>
<proteinExistence type="inferred from homology"/>
<name>A0AAE3IGQ3_9EURY</name>
<evidence type="ECO:0000313" key="2">
    <source>
        <dbReference type="EMBL" id="MCU4719376.1"/>
    </source>
</evidence>
<organism evidence="3 5">
    <name type="scientific">Halapricum hydrolyticum</name>
    <dbReference type="NCBI Taxonomy" id="2979991"/>
    <lineage>
        <taxon>Archaea</taxon>
        <taxon>Methanobacteriati</taxon>
        <taxon>Methanobacteriota</taxon>
        <taxon>Stenosarchaea group</taxon>
        <taxon>Halobacteria</taxon>
        <taxon>Halobacteriales</taxon>
        <taxon>Haloarculaceae</taxon>
        <taxon>Halapricum</taxon>
    </lineage>
</organism>
<keyword evidence="4" id="KW-1185">Reference proteome</keyword>
<comment type="similarity">
    <text evidence="1">Belongs to the UPF0215 family.</text>
</comment>
<evidence type="ECO:0000313" key="5">
    <source>
        <dbReference type="Proteomes" id="UP001209746"/>
    </source>
</evidence>
<dbReference type="PANTHER" id="PTHR39518:SF2">
    <property type="entry name" value="UPF0215 PROTEIN MJ1150"/>
    <property type="match status" value="1"/>
</dbReference>
<dbReference type="InterPro" id="IPR002802">
    <property type="entry name" value="Endo_dU"/>
</dbReference>
<evidence type="ECO:0000313" key="3">
    <source>
        <dbReference type="EMBL" id="MCU4728359.1"/>
    </source>
</evidence>
<dbReference type="HAMAP" id="MF_00582">
    <property type="entry name" value="UPF0215"/>
    <property type="match status" value="1"/>
</dbReference>
<dbReference type="PANTHER" id="PTHR39518">
    <property type="entry name" value="UPF0215 PROTEIN MJ1150"/>
    <property type="match status" value="1"/>
</dbReference>
<dbReference type="EMBL" id="JAOPKC010000026">
    <property type="protein sequence ID" value="MCU4719376.1"/>
    <property type="molecule type" value="Genomic_DNA"/>
</dbReference>
<dbReference type="EMBL" id="JAOPKD010000025">
    <property type="protein sequence ID" value="MCU4728359.1"/>
    <property type="molecule type" value="Genomic_DNA"/>
</dbReference>